<name>A0A9W8Y9A0_9PLEO</name>
<evidence type="ECO:0000313" key="6">
    <source>
        <dbReference type="EMBL" id="KAJ4369886.1"/>
    </source>
</evidence>
<dbReference type="GO" id="GO:0005634">
    <property type="term" value="C:nucleus"/>
    <property type="evidence" value="ECO:0007669"/>
    <property type="project" value="UniProtKB-SubCell"/>
</dbReference>
<evidence type="ECO:0000256" key="3">
    <source>
        <dbReference type="ARBA" id="ARBA00023242"/>
    </source>
</evidence>
<dbReference type="CDD" id="cd12148">
    <property type="entry name" value="fungal_TF_MHR"/>
    <property type="match status" value="1"/>
</dbReference>
<dbReference type="GO" id="GO:0006351">
    <property type="term" value="P:DNA-templated transcription"/>
    <property type="evidence" value="ECO:0007669"/>
    <property type="project" value="InterPro"/>
</dbReference>
<accession>A0A9W8Y9A0</accession>
<evidence type="ECO:0000259" key="5">
    <source>
        <dbReference type="Pfam" id="PF04082"/>
    </source>
</evidence>
<gene>
    <name evidence="6" type="ORF">N0V83_005650</name>
</gene>
<feature type="compositionally biased region" description="Basic and acidic residues" evidence="4">
    <location>
        <begin position="608"/>
        <end position="628"/>
    </location>
</feature>
<dbReference type="PANTHER" id="PTHR31001:SF90">
    <property type="entry name" value="CENTROMERE DNA-BINDING PROTEIN COMPLEX CBF3 SUBUNIT B"/>
    <property type="match status" value="1"/>
</dbReference>
<comment type="caution">
    <text evidence="6">The sequence shown here is derived from an EMBL/GenBank/DDBJ whole genome shotgun (WGS) entry which is preliminary data.</text>
</comment>
<feature type="region of interest" description="Disordered" evidence="4">
    <location>
        <begin position="596"/>
        <end position="641"/>
    </location>
</feature>
<evidence type="ECO:0000313" key="7">
    <source>
        <dbReference type="Proteomes" id="UP001140560"/>
    </source>
</evidence>
<dbReference type="InterPro" id="IPR007219">
    <property type="entry name" value="XnlR_reg_dom"/>
</dbReference>
<dbReference type="AlphaFoldDB" id="A0A9W8Y9A0"/>
<dbReference type="GO" id="GO:0003677">
    <property type="term" value="F:DNA binding"/>
    <property type="evidence" value="ECO:0007669"/>
    <property type="project" value="InterPro"/>
</dbReference>
<protein>
    <recommendedName>
        <fullName evidence="5">Xylanolytic transcriptional activator regulatory domain-containing protein</fullName>
    </recommendedName>
</protein>
<keyword evidence="7" id="KW-1185">Reference proteome</keyword>
<proteinExistence type="predicted"/>
<evidence type="ECO:0000256" key="4">
    <source>
        <dbReference type="SAM" id="MobiDB-lite"/>
    </source>
</evidence>
<dbReference type="GO" id="GO:0008270">
    <property type="term" value="F:zinc ion binding"/>
    <property type="evidence" value="ECO:0007669"/>
    <property type="project" value="InterPro"/>
</dbReference>
<keyword evidence="2" id="KW-0479">Metal-binding</keyword>
<dbReference type="PANTHER" id="PTHR31001">
    <property type="entry name" value="UNCHARACTERIZED TRANSCRIPTIONAL REGULATORY PROTEIN"/>
    <property type="match status" value="1"/>
</dbReference>
<keyword evidence="3" id="KW-0539">Nucleus</keyword>
<evidence type="ECO:0000256" key="1">
    <source>
        <dbReference type="ARBA" id="ARBA00004123"/>
    </source>
</evidence>
<dbReference type="InterPro" id="IPR036864">
    <property type="entry name" value="Zn2-C6_fun-type_DNA-bd_sf"/>
</dbReference>
<dbReference type="Proteomes" id="UP001140560">
    <property type="component" value="Unassembled WGS sequence"/>
</dbReference>
<sequence>MSASGEYKRPGRKGQYSCDFCRSRKLRCDRPLPCTSYYRPDAPDSGINSFQQQQVVKNPLLPQPQLPGLEQRGLLAEIQALRKLTQDLEERIVQSTTVQQQCVHGGDSVSLEPTASSASGGKTKLALRYWAIKVEHIQAIPQAPAYIVQLGKPLSCVWLPHHAEARLLLDHYITRLSYIQHVVHHPSLQAIVDDVYQRIADKQPVKPGSIILLLSIIASATHVWTPCDDGDMSSSLFSSSAQANVQTPLWIKATYNMLDATRSSAALALETIQGIIILSFIVCNLEGVSLQYRSLISTGLLLGRELGFHRIDQESNAATANTLQAEMGRRVWWYLVSTDWLMAARYGGPGEGVYQAHLLHMMVEKPHNINDIDLTASGLQLDLPLSQPTDMSYFLQRIRLAEISRNIVDHNLMALTSPSRPSYYAHVTSMDFELDQMIHNMPTFFQLESYELSSDSNKTSGIFIQAYLLNSLVHTQRCKLHLAYLTSRPNGNPAYVSSREACLKSARRIIRAEAQLLRSQHSFVQVRLRLAAILHSIFVAGIVLLMDACVSRPNMLEDEILEGDLAEALRIIQDASNYSLAAAKLHGSLMEILAKHRDRQQQRGHQAKGWDKGDDEDDNRKDDGKDDRKDEEEGNKKDEEP</sequence>
<feature type="domain" description="Xylanolytic transcriptional activator regulatory" evidence="5">
    <location>
        <begin position="199"/>
        <end position="436"/>
    </location>
</feature>
<dbReference type="Pfam" id="PF04082">
    <property type="entry name" value="Fungal_trans"/>
    <property type="match status" value="1"/>
</dbReference>
<evidence type="ECO:0000256" key="2">
    <source>
        <dbReference type="ARBA" id="ARBA00022723"/>
    </source>
</evidence>
<organism evidence="6 7">
    <name type="scientific">Neocucurbitaria cava</name>
    <dbReference type="NCBI Taxonomy" id="798079"/>
    <lineage>
        <taxon>Eukaryota</taxon>
        <taxon>Fungi</taxon>
        <taxon>Dikarya</taxon>
        <taxon>Ascomycota</taxon>
        <taxon>Pezizomycotina</taxon>
        <taxon>Dothideomycetes</taxon>
        <taxon>Pleosporomycetidae</taxon>
        <taxon>Pleosporales</taxon>
        <taxon>Pleosporineae</taxon>
        <taxon>Cucurbitariaceae</taxon>
        <taxon>Neocucurbitaria</taxon>
    </lineage>
</organism>
<dbReference type="GO" id="GO:0000981">
    <property type="term" value="F:DNA-binding transcription factor activity, RNA polymerase II-specific"/>
    <property type="evidence" value="ECO:0007669"/>
    <property type="project" value="InterPro"/>
</dbReference>
<dbReference type="OrthoDB" id="3014581at2759"/>
<dbReference type="InterPro" id="IPR001138">
    <property type="entry name" value="Zn2Cys6_DnaBD"/>
</dbReference>
<reference evidence="6" key="1">
    <citation type="submission" date="2022-10" db="EMBL/GenBank/DDBJ databases">
        <title>Tapping the CABI collections for fungal endophytes: first genome assemblies for Collariella, Neodidymelliopsis, Ascochyta clinopodiicola, Didymella pomorum, Didymosphaeria variabile, Neocosmospora piperis and Neocucurbitaria cava.</title>
        <authorList>
            <person name="Hill R."/>
        </authorList>
    </citation>
    <scope>NUCLEOTIDE SEQUENCE</scope>
    <source>
        <strain evidence="6">IMI 356814</strain>
    </source>
</reference>
<dbReference type="EMBL" id="JAPEUY010000009">
    <property type="protein sequence ID" value="KAJ4369886.1"/>
    <property type="molecule type" value="Genomic_DNA"/>
</dbReference>
<dbReference type="SUPFAM" id="SSF57701">
    <property type="entry name" value="Zn2/Cys6 DNA-binding domain"/>
    <property type="match status" value="1"/>
</dbReference>
<comment type="subcellular location">
    <subcellularLocation>
        <location evidence="1">Nucleus</location>
    </subcellularLocation>
</comment>
<dbReference type="InterPro" id="IPR050613">
    <property type="entry name" value="Sec_Metabolite_Reg"/>
</dbReference>
<dbReference type="CDD" id="cd00067">
    <property type="entry name" value="GAL4"/>
    <property type="match status" value="1"/>
</dbReference>